<reference evidence="4" key="2">
    <citation type="submission" date="2018-08" db="EMBL/GenBank/DDBJ databases">
        <authorList>
            <person name="Hornung B."/>
        </authorList>
    </citation>
    <scope>NUCLEOTIDE SEQUENCE [LARGE SCALE GENOMIC DNA]</scope>
</reference>
<keyword evidence="4" id="KW-1185">Reference proteome</keyword>
<proteinExistence type="predicted"/>
<reference evidence="3" key="1">
    <citation type="submission" date="2018-08" db="EMBL/GenBank/DDBJ databases">
        <authorList>
            <person name="Ferrada E.E."/>
            <person name="Latorre B.A."/>
        </authorList>
    </citation>
    <scope>NUCLEOTIDE SEQUENCE [LARGE SCALE GENOMIC DNA]</scope>
    <source>
        <strain evidence="3">Propionibacterium_australiense1</strain>
    </source>
</reference>
<dbReference type="OrthoDB" id="3666789at2"/>
<evidence type="ECO:0000256" key="1">
    <source>
        <dbReference type="SAM" id="MobiDB-lite"/>
    </source>
</evidence>
<reference evidence="2 5" key="3">
    <citation type="submission" date="2018-10" db="EMBL/GenBank/DDBJ databases">
        <title>Propionibacterium australiense Genome Sequencing and Assembly.</title>
        <authorList>
            <person name="Bernier A.-M."/>
            <person name="Bernard K."/>
        </authorList>
    </citation>
    <scope>NUCLEOTIDE SEQUENCE [LARGE SCALE GENOMIC DNA]</scope>
    <source>
        <strain evidence="2 5">NML98A078</strain>
    </source>
</reference>
<dbReference type="AlphaFoldDB" id="A0A383S4N4"/>
<name>A0A383S4N4_9ACTN</name>
<evidence type="ECO:0000313" key="5">
    <source>
        <dbReference type="Proteomes" id="UP000279336"/>
    </source>
</evidence>
<dbReference type="EMBL" id="UNQJ01000004">
    <property type="protein sequence ID" value="SYZ32978.1"/>
    <property type="molecule type" value="Genomic_DNA"/>
</dbReference>
<dbReference type="RefSeq" id="WP_119161350.1">
    <property type="nucleotide sequence ID" value="NZ_LR134442.1"/>
</dbReference>
<dbReference type="Proteomes" id="UP000263928">
    <property type="component" value="Unassembled WGS sequence"/>
</dbReference>
<evidence type="ECO:0000313" key="4">
    <source>
        <dbReference type="Proteomes" id="UP000263928"/>
    </source>
</evidence>
<gene>
    <name evidence="2" type="ORF">D7U36_04295</name>
    <name evidence="3" type="ORF">PROPAUS_0889</name>
</gene>
<evidence type="ECO:0000313" key="2">
    <source>
        <dbReference type="EMBL" id="RLP11342.1"/>
    </source>
</evidence>
<protein>
    <submittedName>
        <fullName evidence="3">Uncharacterized protein</fullName>
    </submittedName>
</protein>
<dbReference type="Proteomes" id="UP000279336">
    <property type="component" value="Unassembled WGS sequence"/>
</dbReference>
<dbReference type="EMBL" id="RCIW01000005">
    <property type="protein sequence ID" value="RLP11342.1"/>
    <property type="molecule type" value="Genomic_DNA"/>
</dbReference>
<feature type="region of interest" description="Disordered" evidence="1">
    <location>
        <begin position="405"/>
        <end position="424"/>
    </location>
</feature>
<evidence type="ECO:0000313" key="3">
    <source>
        <dbReference type="EMBL" id="SYZ32978.1"/>
    </source>
</evidence>
<organism evidence="3 4">
    <name type="scientific">Propionibacterium australiense</name>
    <dbReference type="NCBI Taxonomy" id="119981"/>
    <lineage>
        <taxon>Bacteria</taxon>
        <taxon>Bacillati</taxon>
        <taxon>Actinomycetota</taxon>
        <taxon>Actinomycetes</taxon>
        <taxon>Propionibacteriales</taxon>
        <taxon>Propionibacteriaceae</taxon>
        <taxon>Propionibacterium</taxon>
    </lineage>
</organism>
<sequence>MAEWFTVKITSQQRTSFGTGGERAYLTHTHPFLPGSVLRGALAAAWLRNGEPIDEGFSAIFERGRFSPAFPSWAQVQSQSVSRCKYHKKDSGHAEYIDHAFKTDCSIADSKLRCEASREYLKGACTHSGIFSRITTALAPRTNTAAESQLFAREMIEKGTVFTGHIVLPDGTDTEKLEQLRLAYFGGRGTVMGRCTVDIRHDPDGPPGLTGDEQGRVVVRTISPTILVDDAGFPSTDLASALECVAGVRPDEGRLWASRAESGLASGWHAASGLPKPAEIALVSGAVAVLTGFDPGKLRELLDKGLGLRRNEGYGWVEVMAQPWRPVTETPRTASSLLNTPQQARDDGAKKWLAAIKELQLEPAQKKWFADQLRRFRAGQNKDIHLVVNKHTGEPIARQLTDAQRDGISKQSSAVGEHQQPAGGRELVGVEELLRTIPNGIRNAVATAITKEAGR</sequence>
<accession>A0A383S4N4</accession>